<keyword evidence="16" id="KW-1185">Reference proteome</keyword>
<keyword evidence="8" id="KW-0406">Ion transport</keyword>
<evidence type="ECO:0000256" key="9">
    <source>
        <dbReference type="ARBA" id="ARBA00023136"/>
    </source>
</evidence>
<dbReference type="PROSITE" id="PS50222">
    <property type="entry name" value="EF_HAND_2"/>
    <property type="match status" value="1"/>
</dbReference>
<feature type="region of interest" description="Disordered" evidence="12">
    <location>
        <begin position="1"/>
        <end position="20"/>
    </location>
</feature>
<feature type="compositionally biased region" description="Basic and acidic residues" evidence="12">
    <location>
        <begin position="1"/>
        <end position="14"/>
    </location>
</feature>
<feature type="region of interest" description="Disordered" evidence="12">
    <location>
        <begin position="54"/>
        <end position="192"/>
    </location>
</feature>
<reference evidence="15" key="1">
    <citation type="submission" date="2021-02" db="EMBL/GenBank/DDBJ databases">
        <title>First Annotated Genome of the Yellow-green Alga Tribonema minus.</title>
        <authorList>
            <person name="Mahan K.M."/>
        </authorList>
    </citation>
    <scope>NUCLEOTIDE SEQUENCE</scope>
    <source>
        <strain evidence="15">UTEX B ZZ1240</strain>
    </source>
</reference>
<dbReference type="SUPFAM" id="SSF144083">
    <property type="entry name" value="Magnesium transport protein CorA, transmembrane region"/>
    <property type="match status" value="1"/>
</dbReference>
<feature type="compositionally biased region" description="Polar residues" evidence="12">
    <location>
        <begin position="91"/>
        <end position="102"/>
    </location>
</feature>
<organism evidence="15 16">
    <name type="scientific">Tribonema minus</name>
    <dbReference type="NCBI Taxonomy" id="303371"/>
    <lineage>
        <taxon>Eukaryota</taxon>
        <taxon>Sar</taxon>
        <taxon>Stramenopiles</taxon>
        <taxon>Ochrophyta</taxon>
        <taxon>PX clade</taxon>
        <taxon>Xanthophyceae</taxon>
        <taxon>Tribonematales</taxon>
        <taxon>Tribonemataceae</taxon>
        <taxon>Tribonema</taxon>
    </lineage>
</organism>
<evidence type="ECO:0000256" key="4">
    <source>
        <dbReference type="ARBA" id="ARBA00022475"/>
    </source>
</evidence>
<dbReference type="InterPro" id="IPR002048">
    <property type="entry name" value="EF_hand_dom"/>
</dbReference>
<keyword evidence="9 13" id="KW-0472">Membrane</keyword>
<dbReference type="GO" id="GO:0000287">
    <property type="term" value="F:magnesium ion binding"/>
    <property type="evidence" value="ECO:0007669"/>
    <property type="project" value="TreeGrafter"/>
</dbReference>
<evidence type="ECO:0000256" key="8">
    <source>
        <dbReference type="ARBA" id="ARBA00023065"/>
    </source>
</evidence>
<evidence type="ECO:0000313" key="15">
    <source>
        <dbReference type="EMBL" id="KAG5177002.1"/>
    </source>
</evidence>
<dbReference type="GO" id="GO:0015087">
    <property type="term" value="F:cobalt ion transmembrane transporter activity"/>
    <property type="evidence" value="ECO:0007669"/>
    <property type="project" value="TreeGrafter"/>
</dbReference>
<feature type="transmembrane region" description="Helical" evidence="13">
    <location>
        <begin position="684"/>
        <end position="707"/>
    </location>
</feature>
<comment type="caution">
    <text evidence="15">The sequence shown here is derived from an EMBL/GenBank/DDBJ whole genome shotgun (WGS) entry which is preliminary data.</text>
</comment>
<keyword evidence="6" id="KW-0460">Magnesium</keyword>
<accession>A0A835YKG6</accession>
<dbReference type="Proteomes" id="UP000664859">
    <property type="component" value="Unassembled WGS sequence"/>
</dbReference>
<dbReference type="InterPro" id="IPR045861">
    <property type="entry name" value="CorA_cytoplasmic_dom"/>
</dbReference>
<dbReference type="EMBL" id="JAFCMP010000530">
    <property type="protein sequence ID" value="KAG5177002.1"/>
    <property type="molecule type" value="Genomic_DNA"/>
</dbReference>
<feature type="domain" description="EF-hand" evidence="14">
    <location>
        <begin position="192"/>
        <end position="227"/>
    </location>
</feature>
<dbReference type="AlphaFoldDB" id="A0A835YKG6"/>
<keyword evidence="4" id="KW-1003">Cell membrane</keyword>
<evidence type="ECO:0000256" key="10">
    <source>
        <dbReference type="ARBA" id="ARBA00034269"/>
    </source>
</evidence>
<dbReference type="GO" id="GO:0005509">
    <property type="term" value="F:calcium ion binding"/>
    <property type="evidence" value="ECO:0007669"/>
    <property type="project" value="InterPro"/>
</dbReference>
<evidence type="ECO:0000256" key="11">
    <source>
        <dbReference type="ARBA" id="ARBA00045497"/>
    </source>
</evidence>
<evidence type="ECO:0000256" key="13">
    <source>
        <dbReference type="SAM" id="Phobius"/>
    </source>
</evidence>
<dbReference type="CDD" id="cd12822">
    <property type="entry name" value="TmCorA-like"/>
    <property type="match status" value="1"/>
</dbReference>
<dbReference type="GO" id="GO:0005886">
    <property type="term" value="C:plasma membrane"/>
    <property type="evidence" value="ECO:0007669"/>
    <property type="project" value="UniProtKB-SubCell"/>
</dbReference>
<evidence type="ECO:0000259" key="14">
    <source>
        <dbReference type="PROSITE" id="PS50222"/>
    </source>
</evidence>
<dbReference type="InterPro" id="IPR002523">
    <property type="entry name" value="MgTranspt_CorA/ZnTranspt_ZntB"/>
</dbReference>
<keyword evidence="5 13" id="KW-0812">Transmembrane</keyword>
<evidence type="ECO:0000313" key="16">
    <source>
        <dbReference type="Proteomes" id="UP000664859"/>
    </source>
</evidence>
<dbReference type="GO" id="GO:0050897">
    <property type="term" value="F:cobalt ion binding"/>
    <property type="evidence" value="ECO:0007669"/>
    <property type="project" value="TreeGrafter"/>
</dbReference>
<dbReference type="InterPro" id="IPR018247">
    <property type="entry name" value="EF_Hand_1_Ca_BS"/>
</dbReference>
<evidence type="ECO:0000256" key="1">
    <source>
        <dbReference type="ARBA" id="ARBA00004651"/>
    </source>
</evidence>
<proteinExistence type="inferred from homology"/>
<feature type="region of interest" description="Disordered" evidence="12">
    <location>
        <begin position="334"/>
        <end position="358"/>
    </location>
</feature>
<gene>
    <name evidence="15" type="ORF">JKP88DRAFT_333595</name>
</gene>
<dbReference type="GO" id="GO:0015095">
    <property type="term" value="F:magnesium ion transmembrane transporter activity"/>
    <property type="evidence" value="ECO:0007669"/>
    <property type="project" value="TreeGrafter"/>
</dbReference>
<name>A0A835YKG6_9STRA</name>
<evidence type="ECO:0000256" key="12">
    <source>
        <dbReference type="SAM" id="MobiDB-lite"/>
    </source>
</evidence>
<dbReference type="FunFam" id="1.20.58.340:FF:000004">
    <property type="entry name" value="Magnesium transport protein CorA"/>
    <property type="match status" value="1"/>
</dbReference>
<dbReference type="InterPro" id="IPR045863">
    <property type="entry name" value="CorA_TM1_TM2"/>
</dbReference>
<feature type="compositionally biased region" description="Gly residues" evidence="12">
    <location>
        <begin position="164"/>
        <end position="174"/>
    </location>
</feature>
<dbReference type="PANTHER" id="PTHR46494">
    <property type="entry name" value="CORA FAMILY METAL ION TRANSPORTER (EUROFUNG)"/>
    <property type="match status" value="1"/>
</dbReference>
<evidence type="ECO:0000256" key="7">
    <source>
        <dbReference type="ARBA" id="ARBA00022989"/>
    </source>
</evidence>
<evidence type="ECO:0000256" key="5">
    <source>
        <dbReference type="ARBA" id="ARBA00022692"/>
    </source>
</evidence>
<comment type="catalytic activity">
    <reaction evidence="10">
        <text>Mg(2+)(in) = Mg(2+)(out)</text>
        <dbReference type="Rhea" id="RHEA:29827"/>
        <dbReference type="ChEBI" id="CHEBI:18420"/>
    </reaction>
</comment>
<dbReference type="OrthoDB" id="165352at2759"/>
<dbReference type="PANTHER" id="PTHR46494:SF1">
    <property type="entry name" value="CORA FAMILY METAL ION TRANSPORTER (EUROFUNG)"/>
    <property type="match status" value="1"/>
</dbReference>
<dbReference type="Gene3D" id="1.20.58.340">
    <property type="entry name" value="Magnesium transport protein CorA, transmembrane region"/>
    <property type="match status" value="2"/>
</dbReference>
<feature type="transmembrane region" description="Helical" evidence="13">
    <location>
        <begin position="719"/>
        <end position="739"/>
    </location>
</feature>
<dbReference type="Gene3D" id="3.30.460.20">
    <property type="entry name" value="CorA soluble domain-like"/>
    <property type="match status" value="1"/>
</dbReference>
<evidence type="ECO:0000256" key="3">
    <source>
        <dbReference type="ARBA" id="ARBA00022448"/>
    </source>
</evidence>
<feature type="compositionally biased region" description="Low complexity" evidence="12">
    <location>
        <begin position="63"/>
        <end position="83"/>
    </location>
</feature>
<dbReference type="PROSITE" id="PS00018">
    <property type="entry name" value="EF_HAND_1"/>
    <property type="match status" value="1"/>
</dbReference>
<protein>
    <submittedName>
        <fullName evidence="15">Cora-like Mg2+ transporter protein-domain-containing protein</fullName>
    </submittedName>
</protein>
<evidence type="ECO:0000256" key="6">
    <source>
        <dbReference type="ARBA" id="ARBA00022842"/>
    </source>
</evidence>
<evidence type="ECO:0000256" key="2">
    <source>
        <dbReference type="ARBA" id="ARBA00009765"/>
    </source>
</evidence>
<keyword evidence="3" id="KW-0813">Transport</keyword>
<feature type="compositionally biased region" description="Acidic residues" evidence="12">
    <location>
        <begin position="175"/>
        <end position="192"/>
    </location>
</feature>
<dbReference type="SMART" id="SM00054">
    <property type="entry name" value="EFh"/>
    <property type="match status" value="1"/>
</dbReference>
<comment type="function">
    <text evidence="11">Mediates influx of magnesium ions. Alternates between open and closed states. Activated by low cytoplasmic Mg(2+) levels. Inactive when cytoplasmic Mg(2+) levels are high.</text>
</comment>
<keyword evidence="7 13" id="KW-1133">Transmembrane helix</keyword>
<comment type="similarity">
    <text evidence="2">Belongs to the CorA metal ion transporter (MIT) (TC 1.A.35) family.</text>
</comment>
<dbReference type="Pfam" id="PF01544">
    <property type="entry name" value="CorA"/>
    <property type="match status" value="1"/>
</dbReference>
<sequence>MGGEGRRSASEPRKSVSSGALSSMLGHLLKRRGYSIIEDDRYFTEVIRLPSYNSGEDMEERGGLLAAQGGAQASAGADDTAGALPRGRLMRTSSDGSVTGRQGSPRPYQRVGSTVRNNCAGMTDGSMAERQGSPRRQWGGGQLRLKPSSFASSIAEHPNTSGGADAGAGGSGGGGDDEDPGANVEFDPDYDTSPEHLEKLFDLLDKNKNGSLSVDEVRMGLAGMRPALYPCRWPPGAHVHGGAYTCCAALSITVSSPPLPPPPSLPLLPLQSFLKGDKSQGLITRQVFVDTVRENAARMYRSNKDVNPEMFVCDYSPHSLTQCRIETNRAAVLSPRRASAAPAAPPPSLPPSARSSFRSGDSPVISLEEFLREPRLPGASKVRWIGITGMEPSLVIRLAHKYDIHPLQVEDALSPSTERLKVDRSVEGVVHVLLCKVMLHEPSQGWPSNIQKEQISIFLIDDTTVVYIEKRPTGVTDTIAGRIMYAGSKIRLNNARFLVYTIVDAIVDEVRAPNRWRRVLHRSIRVPPVSRNCCSSAHNRATSFDVGRRSRGARLRAMSILQRGTRRASKELMFPIVQHFHRWLVQLQGKVQSEKETPLAVVKAIQQINRDMNMLQFYLRPMKAAVAQLVAELPDADDKNLRRHLEDLLDHVVVLEEQAYRMTAWSRSLNDDFMNEQTHRMNNVMYLLTMVTTAFLPGQFLTGVFGMNFKYMPELDWKYSYLIFWALIFALATFVFNFYRKNRWL</sequence>
<comment type="subcellular location">
    <subcellularLocation>
        <location evidence="1">Cell membrane</location>
        <topology evidence="1">Multi-pass membrane protein</topology>
    </subcellularLocation>
</comment>
<dbReference type="SUPFAM" id="SSF143865">
    <property type="entry name" value="CorA soluble domain-like"/>
    <property type="match status" value="2"/>
</dbReference>